<keyword evidence="8" id="KW-1185">Reference proteome</keyword>
<dbReference type="GO" id="GO:0015074">
    <property type="term" value="P:DNA integration"/>
    <property type="evidence" value="ECO:0007669"/>
    <property type="project" value="UniProtKB-KW"/>
</dbReference>
<reference evidence="7" key="1">
    <citation type="submission" date="2022-04" db="EMBL/GenBank/DDBJ databases">
        <title>Roseomonas acroporae sp. nov., isolated from coral Acropora digitifera.</title>
        <authorList>
            <person name="Sun H."/>
        </authorList>
    </citation>
    <scope>NUCLEOTIDE SEQUENCE</scope>
    <source>
        <strain evidence="7">NAR14</strain>
    </source>
</reference>
<keyword evidence="3" id="KW-0233">DNA recombination</keyword>
<proteinExistence type="predicted"/>
<dbReference type="EMBL" id="JALPRX010000089">
    <property type="protein sequence ID" value="MCK8786579.1"/>
    <property type="molecule type" value="Genomic_DNA"/>
</dbReference>
<dbReference type="InterPro" id="IPR010998">
    <property type="entry name" value="Integrase_recombinase_N"/>
</dbReference>
<dbReference type="PROSITE" id="PS51900">
    <property type="entry name" value="CB"/>
    <property type="match status" value="1"/>
</dbReference>
<dbReference type="PROSITE" id="PS51898">
    <property type="entry name" value="TYR_RECOMBINASE"/>
    <property type="match status" value="1"/>
</dbReference>
<evidence type="ECO:0000256" key="2">
    <source>
        <dbReference type="ARBA" id="ARBA00023125"/>
    </source>
</evidence>
<evidence type="ECO:0000313" key="7">
    <source>
        <dbReference type="EMBL" id="MCK8786579.1"/>
    </source>
</evidence>
<dbReference type="RefSeq" id="WP_248668693.1">
    <property type="nucleotide sequence ID" value="NZ_JALPRX010000089.1"/>
</dbReference>
<name>A0A9X1Y9U8_9PROT</name>
<keyword evidence="2 4" id="KW-0238">DNA-binding</keyword>
<gene>
    <name evidence="7" type="ORF">M0638_19575</name>
</gene>
<evidence type="ECO:0000256" key="1">
    <source>
        <dbReference type="ARBA" id="ARBA00022908"/>
    </source>
</evidence>
<dbReference type="Gene3D" id="1.10.443.10">
    <property type="entry name" value="Intergrase catalytic core"/>
    <property type="match status" value="1"/>
</dbReference>
<dbReference type="InterPro" id="IPR002104">
    <property type="entry name" value="Integrase_catalytic"/>
</dbReference>
<evidence type="ECO:0000313" key="8">
    <source>
        <dbReference type="Proteomes" id="UP001139516"/>
    </source>
</evidence>
<dbReference type="AlphaFoldDB" id="A0A9X1Y9U8"/>
<dbReference type="CDD" id="cd00799">
    <property type="entry name" value="INT_Cre_C"/>
    <property type="match status" value="1"/>
</dbReference>
<dbReference type="Proteomes" id="UP001139516">
    <property type="component" value="Unassembled WGS sequence"/>
</dbReference>
<dbReference type="Pfam" id="PF00589">
    <property type="entry name" value="Phage_integrase"/>
    <property type="match status" value="1"/>
</dbReference>
<organism evidence="7 8">
    <name type="scientific">Roseomonas acroporae</name>
    <dbReference type="NCBI Taxonomy" id="2937791"/>
    <lineage>
        <taxon>Bacteria</taxon>
        <taxon>Pseudomonadati</taxon>
        <taxon>Pseudomonadota</taxon>
        <taxon>Alphaproteobacteria</taxon>
        <taxon>Acetobacterales</taxon>
        <taxon>Roseomonadaceae</taxon>
        <taxon>Roseomonas</taxon>
    </lineage>
</organism>
<sequence>MAVPVAVVEAEVQAARDFADAARAAGTRRAYAADWRRFQAWCAARGVAPLPADPRAVATFLAAEAAAGILPPTVNRRLAAIGHAHRQAGHPAPQRSEGAAPILEVMAGIRRSRVAPPRKAKAADGDVLRDLLRAIPGDDLRARRDRAMLAIGMAAALRRSELVALRVEDVERRPEGVMLRIWRSKTDQEGQGALVAVPEGERLRPVAHLDAWLEAAGITEGPLFRTVTRAGRVLDRAPCDREVARLVARTAAAAGYDPKGFAGHSLRAGFITAAARAGATVFRIQDVSRHKSLQVLAGYVREEQAFRDHAGEKFL</sequence>
<dbReference type="GO" id="GO:0003677">
    <property type="term" value="F:DNA binding"/>
    <property type="evidence" value="ECO:0007669"/>
    <property type="project" value="UniProtKB-UniRule"/>
</dbReference>
<feature type="domain" description="Core-binding (CB)" evidence="6">
    <location>
        <begin position="9"/>
        <end position="89"/>
    </location>
</feature>
<comment type="caution">
    <text evidence="7">The sequence shown here is derived from an EMBL/GenBank/DDBJ whole genome shotgun (WGS) entry which is preliminary data.</text>
</comment>
<evidence type="ECO:0000259" key="6">
    <source>
        <dbReference type="PROSITE" id="PS51900"/>
    </source>
</evidence>
<dbReference type="InterPro" id="IPR011010">
    <property type="entry name" value="DNA_brk_join_enz"/>
</dbReference>
<evidence type="ECO:0000259" key="5">
    <source>
        <dbReference type="PROSITE" id="PS51898"/>
    </source>
</evidence>
<dbReference type="Gene3D" id="1.10.150.130">
    <property type="match status" value="1"/>
</dbReference>
<accession>A0A9X1Y9U8</accession>
<dbReference type="SUPFAM" id="SSF56349">
    <property type="entry name" value="DNA breaking-rejoining enzymes"/>
    <property type="match status" value="1"/>
</dbReference>
<dbReference type="InterPro" id="IPR052925">
    <property type="entry name" value="Phage_Integrase-like_Recomb"/>
</dbReference>
<dbReference type="InterPro" id="IPR044068">
    <property type="entry name" value="CB"/>
</dbReference>
<dbReference type="PANTHER" id="PTHR34605:SF4">
    <property type="entry name" value="DNA ADENINE METHYLTRANSFERASE"/>
    <property type="match status" value="1"/>
</dbReference>
<dbReference type="SUPFAM" id="SSF47823">
    <property type="entry name" value="lambda integrase-like, N-terminal domain"/>
    <property type="match status" value="1"/>
</dbReference>
<dbReference type="InterPro" id="IPR013762">
    <property type="entry name" value="Integrase-like_cat_sf"/>
</dbReference>
<keyword evidence="1" id="KW-0229">DNA integration</keyword>
<protein>
    <submittedName>
        <fullName evidence="7">Tyrosine-type recombinase/integrase</fullName>
    </submittedName>
</protein>
<feature type="domain" description="Tyr recombinase" evidence="5">
    <location>
        <begin position="118"/>
        <end position="315"/>
    </location>
</feature>
<evidence type="ECO:0000256" key="3">
    <source>
        <dbReference type="ARBA" id="ARBA00023172"/>
    </source>
</evidence>
<dbReference type="GO" id="GO:0006310">
    <property type="term" value="P:DNA recombination"/>
    <property type="evidence" value="ECO:0007669"/>
    <property type="project" value="UniProtKB-KW"/>
</dbReference>
<dbReference type="PANTHER" id="PTHR34605">
    <property type="entry name" value="PHAGE_INTEGRASE DOMAIN-CONTAINING PROTEIN"/>
    <property type="match status" value="1"/>
</dbReference>
<evidence type="ECO:0000256" key="4">
    <source>
        <dbReference type="PROSITE-ProRule" id="PRU01248"/>
    </source>
</evidence>